<dbReference type="GO" id="GO:0003856">
    <property type="term" value="F:3-dehydroquinate synthase activity"/>
    <property type="evidence" value="ECO:0007669"/>
    <property type="project" value="UniProtKB-EC"/>
</dbReference>
<accession>A0ABT8L898</accession>
<evidence type="ECO:0000256" key="8">
    <source>
        <dbReference type="ARBA" id="ARBA00023239"/>
    </source>
</evidence>
<dbReference type="Proteomes" id="UP001172083">
    <property type="component" value="Unassembled WGS sequence"/>
</dbReference>
<keyword evidence="9" id="KW-0170">Cobalt</keyword>
<dbReference type="InterPro" id="IPR050071">
    <property type="entry name" value="Dehydroquinate_synthase"/>
</dbReference>
<keyword evidence="6" id="KW-0862">Zinc</keyword>
<sequence>MTPGEVVITRNLRESLNTYFDGKNYSYVGVLVDENTRAHCYDLVKDALPPHIILEIESGEDKKTLDTCASIWHQLTEARFDRKSLLINLGGGVIGDMGGFCAATYKRGIEFINLPTTLLAQVDASIGGKLGIDFQGFKNHIGLFQSPQKVIIHDHFLNTLPYKELRSGFAEVIKHNLIRDKAGWINLIKTPLKEQPWYDIIAHSTRVKQEIVAEDPLEKGLRKILNFGHTIGHAVESFYLNKPGKHLLHGEAIAVGMIAEAQLSTWKNGMPENECSQITNYLVDLYEPAPIDTNDIQEISRLALQDKKNQGLNIKCSLLEEIGKANYDIPLEQKEIHDALEQYNQLLPKHHQ</sequence>
<dbReference type="InterPro" id="IPR030960">
    <property type="entry name" value="DHQS/DOIS_N"/>
</dbReference>
<dbReference type="NCBIfam" id="TIGR01357">
    <property type="entry name" value="aroB"/>
    <property type="match status" value="1"/>
</dbReference>
<comment type="cofactor">
    <cofactor evidence="2">
        <name>Co(2+)</name>
        <dbReference type="ChEBI" id="CHEBI:48828"/>
    </cofactor>
</comment>
<keyword evidence="7" id="KW-0520">NAD</keyword>
<dbReference type="PANTHER" id="PTHR43622:SF1">
    <property type="entry name" value="3-DEHYDROQUINATE SYNTHASE"/>
    <property type="match status" value="1"/>
</dbReference>
<comment type="caution">
    <text evidence="13">The sequence shown here is derived from an EMBL/GenBank/DDBJ whole genome shotgun (WGS) entry which is preliminary data.</text>
</comment>
<evidence type="ECO:0000259" key="11">
    <source>
        <dbReference type="Pfam" id="PF01761"/>
    </source>
</evidence>
<keyword evidence="14" id="KW-1185">Reference proteome</keyword>
<gene>
    <name evidence="13" type="primary">aroB</name>
    <name evidence="13" type="ORF">QQ020_10420</name>
</gene>
<evidence type="ECO:0000259" key="12">
    <source>
        <dbReference type="Pfam" id="PF24621"/>
    </source>
</evidence>
<evidence type="ECO:0000256" key="3">
    <source>
        <dbReference type="ARBA" id="ARBA00003485"/>
    </source>
</evidence>
<evidence type="ECO:0000256" key="7">
    <source>
        <dbReference type="ARBA" id="ARBA00023027"/>
    </source>
</evidence>
<dbReference type="EMBL" id="JAUJEB010000001">
    <property type="protein sequence ID" value="MDN5212463.1"/>
    <property type="molecule type" value="Genomic_DNA"/>
</dbReference>
<name>A0ABT8L898_9BACT</name>
<evidence type="ECO:0000256" key="9">
    <source>
        <dbReference type="ARBA" id="ARBA00023285"/>
    </source>
</evidence>
<evidence type="ECO:0000313" key="13">
    <source>
        <dbReference type="EMBL" id="MDN5212463.1"/>
    </source>
</evidence>
<organism evidence="13 14">
    <name type="scientific">Agaribacillus aureus</name>
    <dbReference type="NCBI Taxonomy" id="3051825"/>
    <lineage>
        <taxon>Bacteria</taxon>
        <taxon>Pseudomonadati</taxon>
        <taxon>Bacteroidota</taxon>
        <taxon>Cytophagia</taxon>
        <taxon>Cytophagales</taxon>
        <taxon>Splendidivirgaceae</taxon>
        <taxon>Agaribacillus</taxon>
    </lineage>
</organism>
<protein>
    <recommendedName>
        <fullName evidence="10">3-dehydroquinate synthase</fullName>
        <ecNumber evidence="10">4.2.3.4</ecNumber>
    </recommendedName>
</protein>
<dbReference type="Pfam" id="PF01761">
    <property type="entry name" value="DHQ_synthase"/>
    <property type="match status" value="1"/>
</dbReference>
<dbReference type="Pfam" id="PF24621">
    <property type="entry name" value="DHQS_C"/>
    <property type="match status" value="1"/>
</dbReference>
<dbReference type="Gene3D" id="1.20.1090.10">
    <property type="entry name" value="Dehydroquinate synthase-like - alpha domain"/>
    <property type="match status" value="1"/>
</dbReference>
<dbReference type="InterPro" id="IPR056179">
    <property type="entry name" value="DHQS_C"/>
</dbReference>
<feature type="domain" description="3-dehydroquinate synthase C-terminal" evidence="12">
    <location>
        <begin position="168"/>
        <end position="309"/>
    </location>
</feature>
<dbReference type="InterPro" id="IPR030963">
    <property type="entry name" value="DHQ_synth_fam"/>
</dbReference>
<evidence type="ECO:0000256" key="2">
    <source>
        <dbReference type="ARBA" id="ARBA00001941"/>
    </source>
</evidence>
<evidence type="ECO:0000256" key="10">
    <source>
        <dbReference type="NCBIfam" id="TIGR01357"/>
    </source>
</evidence>
<evidence type="ECO:0000256" key="4">
    <source>
        <dbReference type="ARBA" id="ARBA00022723"/>
    </source>
</evidence>
<evidence type="ECO:0000256" key="1">
    <source>
        <dbReference type="ARBA" id="ARBA00001911"/>
    </source>
</evidence>
<evidence type="ECO:0000256" key="6">
    <source>
        <dbReference type="ARBA" id="ARBA00022833"/>
    </source>
</evidence>
<dbReference type="CDD" id="cd08195">
    <property type="entry name" value="DHQS"/>
    <property type="match status" value="1"/>
</dbReference>
<proteinExistence type="predicted"/>
<dbReference type="RefSeq" id="WP_346757780.1">
    <property type="nucleotide sequence ID" value="NZ_JAUJEB010000001.1"/>
</dbReference>
<keyword evidence="5" id="KW-0547">Nucleotide-binding</keyword>
<evidence type="ECO:0000256" key="5">
    <source>
        <dbReference type="ARBA" id="ARBA00022741"/>
    </source>
</evidence>
<reference evidence="13" key="1">
    <citation type="submission" date="2023-06" db="EMBL/GenBank/DDBJ databases">
        <title>Genomic of Agaribacillus aureum.</title>
        <authorList>
            <person name="Wang G."/>
        </authorList>
    </citation>
    <scope>NUCLEOTIDE SEQUENCE</scope>
    <source>
        <strain evidence="13">BMA12</strain>
    </source>
</reference>
<comment type="function">
    <text evidence="3">Catalyzes the conversion of 3-deoxy-D-arabino-heptulosonate 7-phosphate (DAHP) to dehydroquinate (DHQ).</text>
</comment>
<feature type="domain" description="3-dehydroquinate synthase N-terminal" evidence="11">
    <location>
        <begin position="54"/>
        <end position="166"/>
    </location>
</feature>
<dbReference type="InterPro" id="IPR016037">
    <property type="entry name" value="DHQ_synth_AroB"/>
</dbReference>
<dbReference type="PANTHER" id="PTHR43622">
    <property type="entry name" value="3-DEHYDROQUINATE SYNTHASE"/>
    <property type="match status" value="1"/>
</dbReference>
<dbReference type="Gene3D" id="3.40.50.1970">
    <property type="match status" value="1"/>
</dbReference>
<keyword evidence="4" id="KW-0479">Metal-binding</keyword>
<dbReference type="SUPFAM" id="SSF56796">
    <property type="entry name" value="Dehydroquinate synthase-like"/>
    <property type="match status" value="1"/>
</dbReference>
<dbReference type="PIRSF" id="PIRSF001455">
    <property type="entry name" value="DHQ_synth"/>
    <property type="match status" value="1"/>
</dbReference>
<comment type="cofactor">
    <cofactor evidence="1">
        <name>NAD(+)</name>
        <dbReference type="ChEBI" id="CHEBI:57540"/>
    </cofactor>
</comment>
<keyword evidence="8 13" id="KW-0456">Lyase</keyword>
<dbReference type="EC" id="4.2.3.4" evidence="10"/>
<evidence type="ECO:0000313" key="14">
    <source>
        <dbReference type="Proteomes" id="UP001172083"/>
    </source>
</evidence>